<protein>
    <submittedName>
        <fullName evidence="2">PREDICTED: LOC18773314 isoform X1</fullName>
    </submittedName>
</protein>
<accession>A0A5E4FC90</accession>
<dbReference type="Gramene" id="VVA25536">
    <property type="protein sequence ID" value="VVA25536"/>
    <property type="gene ID" value="Prudul26B006990"/>
</dbReference>
<dbReference type="AlphaFoldDB" id="A0A5E4FC90"/>
<feature type="compositionally biased region" description="Polar residues" evidence="1">
    <location>
        <begin position="40"/>
        <end position="50"/>
    </location>
</feature>
<evidence type="ECO:0000313" key="2">
    <source>
        <dbReference type="EMBL" id="VVA25536.1"/>
    </source>
</evidence>
<gene>
    <name evidence="2" type="ORF">ALMOND_2B006990</name>
</gene>
<sequence length="60" mass="6636">MELDDNYMETNNRKEINSLAVVLNNSESSEKIPSPAVCRSIQQTESSEQIPSPAEASKKP</sequence>
<name>A0A5E4FC90_PRUDU</name>
<reference evidence="3" key="1">
    <citation type="journal article" date="2020" name="Plant J.">
        <title>Transposons played a major role in the diversification between the closely related almond and peach genomes: results from the almond genome sequence.</title>
        <authorList>
            <person name="Alioto T."/>
            <person name="Alexiou K.G."/>
            <person name="Bardil A."/>
            <person name="Barteri F."/>
            <person name="Castanera R."/>
            <person name="Cruz F."/>
            <person name="Dhingra A."/>
            <person name="Duval H."/>
            <person name="Fernandez I Marti A."/>
            <person name="Frias L."/>
            <person name="Galan B."/>
            <person name="Garcia J.L."/>
            <person name="Howad W."/>
            <person name="Gomez-Garrido J."/>
            <person name="Gut M."/>
            <person name="Julca I."/>
            <person name="Morata J."/>
            <person name="Puigdomenech P."/>
            <person name="Ribeca P."/>
            <person name="Rubio Cabetas M.J."/>
            <person name="Vlasova A."/>
            <person name="Wirthensohn M."/>
            <person name="Garcia-Mas J."/>
            <person name="Gabaldon T."/>
            <person name="Casacuberta J.M."/>
            <person name="Arus P."/>
        </authorList>
    </citation>
    <scope>NUCLEOTIDE SEQUENCE [LARGE SCALE GENOMIC DNA]</scope>
    <source>
        <strain evidence="3">cv. Texas</strain>
    </source>
</reference>
<evidence type="ECO:0000256" key="1">
    <source>
        <dbReference type="SAM" id="MobiDB-lite"/>
    </source>
</evidence>
<organism evidence="2 3">
    <name type="scientific">Prunus dulcis</name>
    <name type="common">Almond</name>
    <name type="synonym">Amygdalus dulcis</name>
    <dbReference type="NCBI Taxonomy" id="3755"/>
    <lineage>
        <taxon>Eukaryota</taxon>
        <taxon>Viridiplantae</taxon>
        <taxon>Streptophyta</taxon>
        <taxon>Embryophyta</taxon>
        <taxon>Tracheophyta</taxon>
        <taxon>Spermatophyta</taxon>
        <taxon>Magnoliopsida</taxon>
        <taxon>eudicotyledons</taxon>
        <taxon>Gunneridae</taxon>
        <taxon>Pentapetalae</taxon>
        <taxon>rosids</taxon>
        <taxon>fabids</taxon>
        <taxon>Rosales</taxon>
        <taxon>Rosaceae</taxon>
        <taxon>Amygdaloideae</taxon>
        <taxon>Amygdaleae</taxon>
        <taxon>Prunus</taxon>
    </lineage>
</organism>
<proteinExistence type="predicted"/>
<dbReference type="Proteomes" id="UP000327085">
    <property type="component" value="Chromosome 2"/>
</dbReference>
<dbReference type="InParanoid" id="A0A5E4FC90"/>
<evidence type="ECO:0000313" key="3">
    <source>
        <dbReference type="Proteomes" id="UP000327085"/>
    </source>
</evidence>
<dbReference type="EMBL" id="CABIKO010000095">
    <property type="protein sequence ID" value="VVA25536.1"/>
    <property type="molecule type" value="Genomic_DNA"/>
</dbReference>
<feature type="region of interest" description="Disordered" evidence="1">
    <location>
        <begin position="26"/>
        <end position="60"/>
    </location>
</feature>